<feature type="binding site" evidence="9">
    <location>
        <position position="152"/>
    </location>
    <ligand>
        <name>1-deoxy-D-xylulose 5-phosphate</name>
        <dbReference type="ChEBI" id="CHEBI:57792"/>
    </ligand>
</feature>
<dbReference type="NCBIfam" id="TIGR00243">
    <property type="entry name" value="Dxr"/>
    <property type="match status" value="1"/>
</dbReference>
<feature type="domain" description="1-deoxy-D-xylulose 5-phosphate reductoisomerase N-terminal" evidence="10">
    <location>
        <begin position="6"/>
        <end position="132"/>
    </location>
</feature>
<proteinExistence type="inferred from homology"/>
<evidence type="ECO:0000313" key="14">
    <source>
        <dbReference type="Proteomes" id="UP000002875"/>
    </source>
</evidence>
<dbReference type="Pfam" id="PF13288">
    <property type="entry name" value="DXPR_C"/>
    <property type="match status" value="1"/>
</dbReference>
<feature type="binding site" evidence="9">
    <location>
        <position position="221"/>
    </location>
    <ligand>
        <name>1-deoxy-D-xylulose 5-phosphate</name>
        <dbReference type="ChEBI" id="CHEBI:57792"/>
    </ligand>
</feature>
<evidence type="ECO:0000259" key="11">
    <source>
        <dbReference type="Pfam" id="PF08436"/>
    </source>
</evidence>
<keyword evidence="4 9" id="KW-0521">NADP</keyword>
<evidence type="ECO:0000256" key="4">
    <source>
        <dbReference type="ARBA" id="ARBA00022857"/>
    </source>
</evidence>
<feature type="binding site" evidence="9">
    <location>
        <position position="152"/>
    </location>
    <ligand>
        <name>Mn(2+)</name>
        <dbReference type="ChEBI" id="CHEBI:29035"/>
    </ligand>
</feature>
<feature type="binding site" evidence="9">
    <location>
        <position position="218"/>
    </location>
    <ligand>
        <name>1-deoxy-D-xylulose 5-phosphate</name>
        <dbReference type="ChEBI" id="CHEBI:57792"/>
    </ligand>
</feature>
<keyword evidence="14" id="KW-1185">Reference proteome</keyword>
<dbReference type="SUPFAM" id="SSF55347">
    <property type="entry name" value="Glyceraldehyde-3-phosphate dehydrogenase-like, C-terminal domain"/>
    <property type="match status" value="1"/>
</dbReference>
<feature type="binding site" evidence="9">
    <location>
        <position position="126"/>
    </location>
    <ligand>
        <name>NADPH</name>
        <dbReference type="ChEBI" id="CHEBI:57783"/>
    </ligand>
</feature>
<evidence type="ECO:0000256" key="9">
    <source>
        <dbReference type="HAMAP-Rule" id="MF_00183"/>
    </source>
</evidence>
<keyword evidence="5 9" id="KW-0560">Oxidoreductase</keyword>
<feature type="binding site" evidence="9">
    <location>
        <position position="124"/>
    </location>
    <ligand>
        <name>NADPH</name>
        <dbReference type="ChEBI" id="CHEBI:57783"/>
    </ligand>
</feature>
<keyword evidence="6 9" id="KW-0464">Manganese</keyword>
<dbReference type="HAMAP" id="MF_00183">
    <property type="entry name" value="DXP_reductoisom"/>
    <property type="match status" value="1"/>
</dbReference>
<dbReference type="EMBL" id="CP002961">
    <property type="protein sequence ID" value="AFK02760.1"/>
    <property type="molecule type" value="Genomic_DNA"/>
</dbReference>
<feature type="binding site" evidence="9">
    <location>
        <position position="176"/>
    </location>
    <ligand>
        <name>1-deoxy-D-xylulose 5-phosphate</name>
        <dbReference type="ChEBI" id="CHEBI:57792"/>
    </ligand>
</feature>
<dbReference type="InterPro" id="IPR026877">
    <property type="entry name" value="DXPR_C"/>
</dbReference>
<feature type="binding site" evidence="9">
    <location>
        <position position="217"/>
    </location>
    <ligand>
        <name>1-deoxy-D-xylulose 5-phosphate</name>
        <dbReference type="ChEBI" id="CHEBI:57792"/>
    </ligand>
</feature>
<name>A0ABN4AKX4_EMTOG</name>
<dbReference type="EC" id="1.1.1.267" evidence="9"/>
<sequence length="383" mass="42246">MQKRHLAILGSTGSIGTQALEVVEANPDIFEVEVLTAQNNADLLIEQAAKFKPNVVVISNENLYDKVFAALDPLDIKVYSGDKSLASVVTMESVNMVLTALVGYAGLIPTVAAIKAGKHIALANKETLVVAGELVTELAQKHRVDILPVDSEHSAIFQCLVGEFHNPIEKIILTASGGPFRGKDREFLKTVTKAQALKHPNWSMGAKITIDSASLMNKGLEVIEAKWLFGLTPEQIEVVVHPQSIIHSMVQFEDGSMKAQMGLPDMRVPIQFAIGYPNRLKSTFPRMDFAQYPSLTFEKPDYETFRNLGFAFEALRTGGNMACIVNAANEIAVAAFLRDEIGFLEMSDLIEDCMKKVTFVRTPTLEDYIETDKETRRLALEFV</sequence>
<dbReference type="InterPro" id="IPR036169">
    <property type="entry name" value="DXPR_C_sf"/>
</dbReference>
<evidence type="ECO:0000313" key="13">
    <source>
        <dbReference type="EMBL" id="AFK02760.1"/>
    </source>
</evidence>
<feature type="binding site" evidence="9">
    <location>
        <position position="12"/>
    </location>
    <ligand>
        <name>NADPH</name>
        <dbReference type="ChEBI" id="CHEBI:57783"/>
    </ligand>
</feature>
<organism evidence="13 14">
    <name type="scientific">Emticicia oligotrophica (strain DSM 17448 / CIP 109782 / MTCC 6937 / GPTSA100-15)</name>
    <dbReference type="NCBI Taxonomy" id="929562"/>
    <lineage>
        <taxon>Bacteria</taxon>
        <taxon>Pseudomonadati</taxon>
        <taxon>Bacteroidota</taxon>
        <taxon>Cytophagia</taxon>
        <taxon>Cytophagales</taxon>
        <taxon>Leadbetterellaceae</taxon>
        <taxon>Emticicia</taxon>
    </lineage>
</organism>
<keyword evidence="7 9" id="KW-0414">Isoprene biosynthesis</keyword>
<dbReference type="Pfam" id="PF02670">
    <property type="entry name" value="DXP_reductoisom"/>
    <property type="match status" value="1"/>
</dbReference>
<feature type="binding site" evidence="9">
    <location>
        <position position="151"/>
    </location>
    <ligand>
        <name>1-deoxy-D-xylulose 5-phosphate</name>
        <dbReference type="ChEBI" id="CHEBI:57792"/>
    </ligand>
</feature>
<feature type="domain" description="1-deoxy-D-xylulose 5-phosphate reductoisomerase C-terminal" evidence="11">
    <location>
        <begin position="146"/>
        <end position="229"/>
    </location>
</feature>
<dbReference type="NCBIfam" id="NF009114">
    <property type="entry name" value="PRK12464.1"/>
    <property type="match status" value="1"/>
</dbReference>
<feature type="binding site" evidence="9">
    <location>
        <position position="212"/>
    </location>
    <ligand>
        <name>1-deoxy-D-xylulose 5-phosphate</name>
        <dbReference type="ChEBI" id="CHEBI:57792"/>
    </ligand>
</feature>
<feature type="binding site" evidence="9">
    <location>
        <position position="199"/>
    </location>
    <ligand>
        <name>1-deoxy-D-xylulose 5-phosphate</name>
        <dbReference type="ChEBI" id="CHEBI:57792"/>
    </ligand>
</feature>
<keyword evidence="9" id="KW-0460">Magnesium</keyword>
<dbReference type="InterPro" id="IPR003821">
    <property type="entry name" value="DXP_reductoisomerase"/>
</dbReference>
<evidence type="ECO:0000256" key="7">
    <source>
        <dbReference type="ARBA" id="ARBA00023229"/>
    </source>
</evidence>
<dbReference type="InterPro" id="IPR013644">
    <property type="entry name" value="DXP_reductoisomerase_C"/>
</dbReference>
<comment type="cofactor">
    <cofactor evidence="9">
        <name>Mg(2+)</name>
        <dbReference type="ChEBI" id="CHEBI:18420"/>
    </cofactor>
    <cofactor evidence="9">
        <name>Mn(2+)</name>
        <dbReference type="ChEBI" id="CHEBI:29035"/>
    </cofactor>
</comment>
<dbReference type="Gene3D" id="1.10.1740.10">
    <property type="match status" value="1"/>
</dbReference>
<evidence type="ECO:0000259" key="12">
    <source>
        <dbReference type="Pfam" id="PF13288"/>
    </source>
</evidence>
<feature type="binding site" evidence="9">
    <location>
        <position position="221"/>
    </location>
    <ligand>
        <name>Mn(2+)</name>
        <dbReference type="ChEBI" id="CHEBI:29035"/>
    </ligand>
</feature>
<feature type="binding site" evidence="9">
    <location>
        <position position="14"/>
    </location>
    <ligand>
        <name>NADPH</name>
        <dbReference type="ChEBI" id="CHEBI:57783"/>
    </ligand>
</feature>
<feature type="binding site" evidence="9">
    <location>
        <position position="13"/>
    </location>
    <ligand>
        <name>NADPH</name>
        <dbReference type="ChEBI" id="CHEBI:57783"/>
    </ligand>
</feature>
<feature type="binding site" evidence="9">
    <location>
        <position position="15"/>
    </location>
    <ligand>
        <name>NADPH</name>
        <dbReference type="ChEBI" id="CHEBI:57783"/>
    </ligand>
</feature>
<evidence type="ECO:0000256" key="8">
    <source>
        <dbReference type="ARBA" id="ARBA00048543"/>
    </source>
</evidence>
<comment type="caution">
    <text evidence="9">Lacks conserved residue(s) required for the propagation of feature annotation.</text>
</comment>
<dbReference type="Proteomes" id="UP000002875">
    <property type="component" value="Chromosome"/>
</dbReference>
<feature type="binding site" evidence="9">
    <location>
        <position position="150"/>
    </location>
    <ligand>
        <name>Mn(2+)</name>
        <dbReference type="ChEBI" id="CHEBI:29035"/>
    </ligand>
</feature>
<feature type="binding site" evidence="9">
    <location>
        <position position="125"/>
    </location>
    <ligand>
        <name>1-deoxy-D-xylulose 5-phosphate</name>
        <dbReference type="ChEBI" id="CHEBI:57792"/>
    </ligand>
</feature>
<evidence type="ECO:0000256" key="2">
    <source>
        <dbReference type="ARBA" id="ARBA00006825"/>
    </source>
</evidence>
<reference evidence="13 14" key="1">
    <citation type="submission" date="2011-07" db="EMBL/GenBank/DDBJ databases">
        <title>The complete genome of chromosome of Emticicia oligotrophica DSM 17448.</title>
        <authorList>
            <consortium name="US DOE Joint Genome Institute (JGI-PGF)"/>
            <person name="Lucas S."/>
            <person name="Han J."/>
            <person name="Lapidus A."/>
            <person name="Bruce D."/>
            <person name="Goodwin L."/>
            <person name="Pitluck S."/>
            <person name="Peters L."/>
            <person name="Kyrpides N."/>
            <person name="Mavromatis K."/>
            <person name="Ivanova N."/>
            <person name="Ovchinnikova G."/>
            <person name="Teshima H."/>
            <person name="Detter J.C."/>
            <person name="Tapia R."/>
            <person name="Han C."/>
            <person name="Land M."/>
            <person name="Hauser L."/>
            <person name="Markowitz V."/>
            <person name="Cheng J.-F."/>
            <person name="Hugenholtz P."/>
            <person name="Woyke T."/>
            <person name="Wu D."/>
            <person name="Tindall B."/>
            <person name="Pomrenke H."/>
            <person name="Brambilla E."/>
            <person name="Klenk H.-P."/>
            <person name="Eisen J.A."/>
        </authorList>
    </citation>
    <scope>NUCLEOTIDE SEQUENCE [LARGE SCALE GENOMIC DNA]</scope>
    <source>
        <strain evidence="13 14">DSM 17448</strain>
    </source>
</reference>
<evidence type="ECO:0000256" key="6">
    <source>
        <dbReference type="ARBA" id="ARBA00023211"/>
    </source>
</evidence>
<dbReference type="InterPro" id="IPR013512">
    <property type="entry name" value="DXP_reductoisomerase_N"/>
</dbReference>
<dbReference type="SUPFAM" id="SSF51735">
    <property type="entry name" value="NAD(P)-binding Rossmann-fold domains"/>
    <property type="match status" value="1"/>
</dbReference>
<feature type="domain" description="DXP reductoisomerase C-terminal" evidence="12">
    <location>
        <begin position="261"/>
        <end position="377"/>
    </location>
</feature>
<evidence type="ECO:0000256" key="5">
    <source>
        <dbReference type="ARBA" id="ARBA00023002"/>
    </source>
</evidence>
<dbReference type="SUPFAM" id="SSF69055">
    <property type="entry name" value="1-deoxy-D-xylulose-5-phosphate reductoisomerase, C-terminal domain"/>
    <property type="match status" value="1"/>
</dbReference>
<accession>A0ABN4AKX4</accession>
<keyword evidence="3 9" id="KW-0479">Metal-binding</keyword>
<evidence type="ECO:0000256" key="3">
    <source>
        <dbReference type="ARBA" id="ARBA00022723"/>
    </source>
</evidence>
<comment type="catalytic activity">
    <reaction evidence="8">
        <text>2-C-methyl-D-erythritol 4-phosphate + NADP(+) = 1-deoxy-D-xylulose 5-phosphate + NADPH + H(+)</text>
        <dbReference type="Rhea" id="RHEA:13717"/>
        <dbReference type="ChEBI" id="CHEBI:15378"/>
        <dbReference type="ChEBI" id="CHEBI:57783"/>
        <dbReference type="ChEBI" id="CHEBI:57792"/>
        <dbReference type="ChEBI" id="CHEBI:58262"/>
        <dbReference type="ChEBI" id="CHEBI:58349"/>
        <dbReference type="EC" id="1.1.1.267"/>
    </reaction>
    <physiologicalReaction direction="right-to-left" evidence="8">
        <dbReference type="Rhea" id="RHEA:13719"/>
    </physiologicalReaction>
</comment>
<evidence type="ECO:0000259" key="10">
    <source>
        <dbReference type="Pfam" id="PF02670"/>
    </source>
</evidence>
<dbReference type="InterPro" id="IPR036291">
    <property type="entry name" value="NAD(P)-bd_dom_sf"/>
</dbReference>
<dbReference type="PANTHER" id="PTHR30525">
    <property type="entry name" value="1-DEOXY-D-XYLULOSE 5-PHOSPHATE REDUCTOISOMERASE"/>
    <property type="match status" value="1"/>
</dbReference>
<protein>
    <recommendedName>
        <fullName evidence="9">1-deoxy-D-xylulose 5-phosphate reductoisomerase</fullName>
        <shortName evidence="9">DXP reductoisomerase</shortName>
        <ecNumber evidence="9">1.1.1.267</ecNumber>
    </recommendedName>
    <alternativeName>
        <fullName evidence="9">1-deoxyxylulose-5-phosphate reductoisomerase</fullName>
    </alternativeName>
    <alternativeName>
        <fullName evidence="9">2-C-methyl-D-erythritol 4-phosphate synthase</fullName>
    </alternativeName>
</protein>
<dbReference type="PANTHER" id="PTHR30525:SF0">
    <property type="entry name" value="1-DEOXY-D-XYLULOSE 5-PHOSPHATE REDUCTOISOMERASE, CHLOROPLASTIC"/>
    <property type="match status" value="1"/>
</dbReference>
<feature type="binding site" evidence="9">
    <location>
        <position position="40"/>
    </location>
    <ligand>
        <name>NADPH</name>
        <dbReference type="ChEBI" id="CHEBI:57783"/>
    </ligand>
</feature>
<feature type="binding site" evidence="9">
    <location>
        <position position="205"/>
    </location>
    <ligand>
        <name>NADPH</name>
        <dbReference type="ChEBI" id="CHEBI:57783"/>
    </ligand>
</feature>
<dbReference type="Pfam" id="PF08436">
    <property type="entry name" value="DXP_redisom_C"/>
    <property type="match status" value="1"/>
</dbReference>
<gene>
    <name evidence="9" type="primary">dxr</name>
    <name evidence="13" type="ordered locus">Emtol_1615</name>
</gene>
<dbReference type="PIRSF" id="PIRSF006205">
    <property type="entry name" value="Dxp_reductismrs"/>
    <property type="match status" value="1"/>
</dbReference>
<evidence type="ECO:0000256" key="1">
    <source>
        <dbReference type="ARBA" id="ARBA00005094"/>
    </source>
</evidence>
<comment type="function">
    <text evidence="9">Catalyzes the NADPH-dependent rearrangement and reduction of 1-deoxy-D-xylulose-5-phosphate (DXP) to 2-C-methyl-D-erythritol 4-phosphate (MEP).</text>
</comment>
<dbReference type="Gene3D" id="3.40.50.720">
    <property type="entry name" value="NAD(P)-binding Rossmann-like Domain"/>
    <property type="match status" value="1"/>
</dbReference>
<comment type="similarity">
    <text evidence="2 9">Belongs to the DXR family.</text>
</comment>
<comment type="pathway">
    <text evidence="1 9">Isoprenoid biosynthesis; isopentenyl diphosphate biosynthesis via DXP pathway; isopentenyl diphosphate from 1-deoxy-D-xylulose 5-phosphate: step 1/6.</text>
</comment>
<dbReference type="RefSeq" id="WP_015028460.1">
    <property type="nucleotide sequence ID" value="NC_018748.1"/>
</dbReference>